<reference evidence="2" key="1">
    <citation type="submission" date="2018-05" db="EMBL/GenBank/DDBJ databases">
        <authorList>
            <person name="Du Z."/>
            <person name="Wang X."/>
        </authorList>
    </citation>
    <scope>NUCLEOTIDE SEQUENCE [LARGE SCALE GENOMIC DNA]</scope>
    <source>
        <strain evidence="2">WDS4C29</strain>
    </source>
</reference>
<dbReference type="PANTHER" id="PTHR43481:SF4">
    <property type="entry name" value="GLYCEROL-1-PHOSPHATE PHOSPHOHYDROLASE 1-RELATED"/>
    <property type="match status" value="1"/>
</dbReference>
<dbReference type="Gene3D" id="3.40.50.1000">
    <property type="entry name" value="HAD superfamily/HAD-like"/>
    <property type="match status" value="1"/>
</dbReference>
<dbReference type="InterPro" id="IPR006439">
    <property type="entry name" value="HAD-SF_hydro_IA"/>
</dbReference>
<dbReference type="SFLD" id="SFLDS00003">
    <property type="entry name" value="Haloacid_Dehalogenase"/>
    <property type="match status" value="1"/>
</dbReference>
<dbReference type="SUPFAM" id="SSF56784">
    <property type="entry name" value="HAD-like"/>
    <property type="match status" value="1"/>
</dbReference>
<dbReference type="SFLD" id="SFLDG01129">
    <property type="entry name" value="C1.5:_HAD__Beta-PGM__Phosphata"/>
    <property type="match status" value="1"/>
</dbReference>
<name>A0A2V1P8N0_9RHOB</name>
<comment type="caution">
    <text evidence="1">The sequence shown here is derived from an EMBL/GenBank/DDBJ whole genome shotgun (WGS) entry which is preliminary data.</text>
</comment>
<keyword evidence="2" id="KW-1185">Reference proteome</keyword>
<dbReference type="InterPro" id="IPR036412">
    <property type="entry name" value="HAD-like_sf"/>
</dbReference>
<dbReference type="Gene3D" id="1.10.150.240">
    <property type="entry name" value="Putative phosphatase, domain 2"/>
    <property type="match status" value="1"/>
</dbReference>
<accession>A0A2V1P8N0</accession>
<evidence type="ECO:0000313" key="1">
    <source>
        <dbReference type="EMBL" id="PWG18158.1"/>
    </source>
</evidence>
<organism evidence="1 2">
    <name type="scientific">Salibaculum griseiflavum</name>
    <dbReference type="NCBI Taxonomy" id="1914409"/>
    <lineage>
        <taxon>Bacteria</taxon>
        <taxon>Pseudomonadati</taxon>
        <taxon>Pseudomonadota</taxon>
        <taxon>Alphaproteobacteria</taxon>
        <taxon>Rhodobacterales</taxon>
        <taxon>Roseobacteraceae</taxon>
        <taxon>Salibaculum</taxon>
    </lineage>
</organism>
<dbReference type="AlphaFoldDB" id="A0A2V1P8N0"/>
<dbReference type="PANTHER" id="PTHR43481">
    <property type="entry name" value="FRUCTOSE-1-PHOSPHATE PHOSPHATASE"/>
    <property type="match status" value="1"/>
</dbReference>
<dbReference type="InterPro" id="IPR051806">
    <property type="entry name" value="HAD-like_SPP"/>
</dbReference>
<gene>
    <name evidence="1" type="ORF">DFK10_02580</name>
</gene>
<proteinExistence type="predicted"/>
<dbReference type="Pfam" id="PF13419">
    <property type="entry name" value="HAD_2"/>
    <property type="match status" value="1"/>
</dbReference>
<dbReference type="OrthoDB" id="9782449at2"/>
<dbReference type="GO" id="GO:0050308">
    <property type="term" value="F:sugar-phosphatase activity"/>
    <property type="evidence" value="ECO:0007669"/>
    <property type="project" value="TreeGrafter"/>
</dbReference>
<dbReference type="Proteomes" id="UP000245293">
    <property type="component" value="Unassembled WGS sequence"/>
</dbReference>
<dbReference type="NCBIfam" id="TIGR01509">
    <property type="entry name" value="HAD-SF-IA-v3"/>
    <property type="match status" value="1"/>
</dbReference>
<protein>
    <submittedName>
        <fullName evidence="1">HAD family phosphatase</fullName>
    </submittedName>
</protein>
<dbReference type="InterPro" id="IPR023198">
    <property type="entry name" value="PGP-like_dom2"/>
</dbReference>
<dbReference type="PRINTS" id="PR00413">
    <property type="entry name" value="HADHALOGNASE"/>
</dbReference>
<dbReference type="RefSeq" id="WP_109386272.1">
    <property type="nucleotide sequence ID" value="NZ_QETF01000002.1"/>
</dbReference>
<sequence>MNTAPRALLFDMDGLLLDTERVVQAAFVEECERLGRTADAAREFFLTLVGTSGAESTARTGAFLGSGVDMAGFVAAMEANFDRRLAGGVALRPGVAEVIPALAAAGHDMAVVTSTGGSRARDHLDRAGLLGHFRFVLGGDEVPATKPDPAPYLMAAERLGHAPARALAFEDSDSGTTAAVRAGCTTVQIPDLRPAGLPLPELGQHVCDSLAEGLALFDLPG</sequence>
<dbReference type="CDD" id="cd07505">
    <property type="entry name" value="HAD_BPGM-like"/>
    <property type="match status" value="1"/>
</dbReference>
<dbReference type="EMBL" id="QETF01000002">
    <property type="protein sequence ID" value="PWG18158.1"/>
    <property type="molecule type" value="Genomic_DNA"/>
</dbReference>
<dbReference type="InterPro" id="IPR041492">
    <property type="entry name" value="HAD_2"/>
</dbReference>
<evidence type="ECO:0000313" key="2">
    <source>
        <dbReference type="Proteomes" id="UP000245293"/>
    </source>
</evidence>
<dbReference type="InterPro" id="IPR023214">
    <property type="entry name" value="HAD_sf"/>
</dbReference>